<evidence type="ECO:0008006" key="3">
    <source>
        <dbReference type="Google" id="ProtNLM"/>
    </source>
</evidence>
<comment type="caution">
    <text evidence="1">The sequence shown here is derived from an EMBL/GenBank/DDBJ whole genome shotgun (WGS) entry which is preliminary data.</text>
</comment>
<evidence type="ECO:0000313" key="1">
    <source>
        <dbReference type="EMBL" id="KAA6358767.1"/>
    </source>
</evidence>
<reference evidence="1 2" key="1">
    <citation type="submission" date="2019-03" db="EMBL/GenBank/DDBJ databases">
        <title>Single cell metagenomics reveals metabolic interactions within the superorganism composed of flagellate Streblomastix strix and complex community of Bacteroidetes bacteria on its surface.</title>
        <authorList>
            <person name="Treitli S.C."/>
            <person name="Kolisko M."/>
            <person name="Husnik F."/>
            <person name="Keeling P."/>
            <person name="Hampl V."/>
        </authorList>
    </citation>
    <scope>NUCLEOTIDE SEQUENCE [LARGE SCALE GENOMIC DNA]</scope>
    <source>
        <strain evidence="1">ST1C</strain>
    </source>
</reference>
<gene>
    <name evidence="1" type="ORF">EZS28_045706</name>
</gene>
<dbReference type="Proteomes" id="UP000324800">
    <property type="component" value="Unassembled WGS sequence"/>
</dbReference>
<sequence>MIYIGTSYGAIEAFIPIAKIDDVELLGKLEILIRKSMEFEVTEENENDSNEKIEVDQSINISHIVYSTLSASNPLVFRGRFTSAKDIIDGELIGMYPHLDFHTQDAIAKQLDIERHALLKRIDQYFNVIL</sequence>
<name>A0A5J4TKJ4_9EUKA</name>
<dbReference type="AlphaFoldDB" id="A0A5J4TKJ4"/>
<dbReference type="EMBL" id="SNRW01029396">
    <property type="protein sequence ID" value="KAA6358767.1"/>
    <property type="molecule type" value="Genomic_DNA"/>
</dbReference>
<evidence type="ECO:0000313" key="2">
    <source>
        <dbReference type="Proteomes" id="UP000324800"/>
    </source>
</evidence>
<proteinExistence type="predicted"/>
<accession>A0A5J4TKJ4</accession>
<organism evidence="1 2">
    <name type="scientific">Streblomastix strix</name>
    <dbReference type="NCBI Taxonomy" id="222440"/>
    <lineage>
        <taxon>Eukaryota</taxon>
        <taxon>Metamonada</taxon>
        <taxon>Preaxostyla</taxon>
        <taxon>Oxymonadida</taxon>
        <taxon>Streblomastigidae</taxon>
        <taxon>Streblomastix</taxon>
    </lineage>
</organism>
<protein>
    <recommendedName>
        <fullName evidence="3">Cleavage/polyadenylation specificity factor A subunit C-terminal domain-containing protein</fullName>
    </recommendedName>
</protein>